<comment type="caution">
    <text evidence="3">The sequence shown here is derived from an EMBL/GenBank/DDBJ whole genome shotgun (WGS) entry which is preliminary data.</text>
</comment>
<keyword evidence="4" id="KW-1185">Reference proteome</keyword>
<dbReference type="Pfam" id="PF12697">
    <property type="entry name" value="Abhydrolase_6"/>
    <property type="match status" value="1"/>
</dbReference>
<keyword evidence="1" id="KW-0378">Hydrolase</keyword>
<accession>A0A074MWN2</accession>
<evidence type="ECO:0000313" key="4">
    <source>
        <dbReference type="Proteomes" id="UP000027866"/>
    </source>
</evidence>
<dbReference type="EMBL" id="JMIX01000013">
    <property type="protein sequence ID" value="KEO90012.1"/>
    <property type="molecule type" value="Genomic_DNA"/>
</dbReference>
<organism evidence="3 4">
    <name type="scientific">Erythrobacter litoralis</name>
    <dbReference type="NCBI Taxonomy" id="39960"/>
    <lineage>
        <taxon>Bacteria</taxon>
        <taxon>Pseudomonadati</taxon>
        <taxon>Pseudomonadota</taxon>
        <taxon>Alphaproteobacteria</taxon>
        <taxon>Sphingomonadales</taxon>
        <taxon>Erythrobacteraceae</taxon>
        <taxon>Erythrobacter/Porphyrobacter group</taxon>
        <taxon>Erythrobacter</taxon>
    </lineage>
</organism>
<dbReference type="Proteomes" id="UP000027866">
    <property type="component" value="Unassembled WGS sequence"/>
</dbReference>
<dbReference type="PANTHER" id="PTHR43798:SF31">
    <property type="entry name" value="AB HYDROLASE SUPERFAMILY PROTEIN YCLE"/>
    <property type="match status" value="1"/>
</dbReference>
<dbReference type="InterPro" id="IPR000073">
    <property type="entry name" value="AB_hydrolase_1"/>
</dbReference>
<dbReference type="GO" id="GO:0016020">
    <property type="term" value="C:membrane"/>
    <property type="evidence" value="ECO:0007669"/>
    <property type="project" value="TreeGrafter"/>
</dbReference>
<dbReference type="AlphaFoldDB" id="A0A074MWN2"/>
<proteinExistence type="predicted"/>
<dbReference type="InterPro" id="IPR029058">
    <property type="entry name" value="AB_hydrolase_fold"/>
</dbReference>
<dbReference type="InterPro" id="IPR050266">
    <property type="entry name" value="AB_hydrolase_sf"/>
</dbReference>
<dbReference type="PATRIC" id="fig|39960.10.peg.676"/>
<evidence type="ECO:0000256" key="1">
    <source>
        <dbReference type="ARBA" id="ARBA00022801"/>
    </source>
</evidence>
<evidence type="ECO:0000259" key="2">
    <source>
        <dbReference type="Pfam" id="PF12697"/>
    </source>
</evidence>
<sequence length="259" mass="27382">MERIGDIAVRVTGEGPTVLFLHGIGGNSLNWRAQIDEFGRDFKAAAWDARGYGESGGAVRCFEQFADDAAAVIAALGSPAHVVGLSMGGRIALDLVRRHRSLVRSLTLANTSAGSSETASPEKVEAFLALRLKPLVEDGLTPADIAERIVEGVEGPNISPAAREALIDSHRRLHKDGYIAAMRAVTGFTAFPDFAAIDVPTLVLTASEDRVAPPAHARLMAGRIPGARFAEIEGSGHISNIEAPEAFNAALRDFLEAHG</sequence>
<dbReference type="PANTHER" id="PTHR43798">
    <property type="entry name" value="MONOACYLGLYCEROL LIPASE"/>
    <property type="match status" value="1"/>
</dbReference>
<feature type="domain" description="AB hydrolase-1" evidence="2">
    <location>
        <begin position="18"/>
        <end position="250"/>
    </location>
</feature>
<evidence type="ECO:0000313" key="3">
    <source>
        <dbReference type="EMBL" id="KEO90012.1"/>
    </source>
</evidence>
<gene>
    <name evidence="3" type="ORF">EH32_03215</name>
</gene>
<dbReference type="GO" id="GO:0016787">
    <property type="term" value="F:hydrolase activity"/>
    <property type="evidence" value="ECO:0007669"/>
    <property type="project" value="UniProtKB-KW"/>
</dbReference>
<dbReference type="Gene3D" id="3.40.50.1820">
    <property type="entry name" value="alpha/beta hydrolase"/>
    <property type="match status" value="1"/>
</dbReference>
<dbReference type="KEGG" id="elq:Ga0102493_111594"/>
<name>A0A074MWN2_9SPHN</name>
<protein>
    <recommendedName>
        <fullName evidence="2">AB hydrolase-1 domain-containing protein</fullName>
    </recommendedName>
</protein>
<dbReference type="SUPFAM" id="SSF53474">
    <property type="entry name" value="alpha/beta-Hydrolases"/>
    <property type="match status" value="1"/>
</dbReference>
<dbReference type="PRINTS" id="PR00412">
    <property type="entry name" value="EPOXHYDRLASE"/>
</dbReference>
<dbReference type="InterPro" id="IPR000639">
    <property type="entry name" value="Epox_hydrolase-like"/>
</dbReference>
<dbReference type="PRINTS" id="PR00111">
    <property type="entry name" value="ABHYDROLASE"/>
</dbReference>
<reference evidence="3 4" key="1">
    <citation type="submission" date="2014-04" db="EMBL/GenBank/DDBJ databases">
        <title>A comprehensive comparison of genomes of Erythrobacter spp. Strains.</title>
        <authorList>
            <person name="Zheng Q."/>
        </authorList>
    </citation>
    <scope>NUCLEOTIDE SEQUENCE [LARGE SCALE GENOMIC DNA]</scope>
    <source>
        <strain evidence="3 4">DSM 8509</strain>
    </source>
</reference>